<keyword evidence="6" id="KW-0653">Protein transport</keyword>
<evidence type="ECO:0000313" key="11">
    <source>
        <dbReference type="Proteomes" id="UP001596037"/>
    </source>
</evidence>
<evidence type="ECO:0000256" key="2">
    <source>
        <dbReference type="ARBA" id="ARBA00022448"/>
    </source>
</evidence>
<evidence type="ECO:0000256" key="1">
    <source>
        <dbReference type="ARBA" id="ARBA00004533"/>
    </source>
</evidence>
<reference evidence="11" key="1">
    <citation type="journal article" date="2019" name="Int. J. Syst. Evol. Microbiol.">
        <title>The Global Catalogue of Microorganisms (GCM) 10K type strain sequencing project: providing services to taxonomists for standard genome sequencing and annotation.</title>
        <authorList>
            <consortium name="The Broad Institute Genomics Platform"/>
            <consortium name="The Broad Institute Genome Sequencing Center for Infectious Disease"/>
            <person name="Wu L."/>
            <person name="Ma J."/>
        </authorList>
    </citation>
    <scope>NUCLEOTIDE SEQUENCE [LARGE SCALE GENOMIC DNA]</scope>
    <source>
        <strain evidence="11">CCUG 57401</strain>
    </source>
</reference>
<organism evidence="10 11">
    <name type="scientific">Caenimonas terrae</name>
    <dbReference type="NCBI Taxonomy" id="696074"/>
    <lineage>
        <taxon>Bacteria</taxon>
        <taxon>Pseudomonadati</taxon>
        <taxon>Pseudomonadota</taxon>
        <taxon>Betaproteobacteria</taxon>
        <taxon>Burkholderiales</taxon>
        <taxon>Comamonadaceae</taxon>
        <taxon>Caenimonas</taxon>
    </lineage>
</organism>
<proteinExistence type="predicted"/>
<evidence type="ECO:0000256" key="5">
    <source>
        <dbReference type="ARBA" id="ARBA00022692"/>
    </source>
</evidence>
<keyword evidence="11" id="KW-1185">Reference proteome</keyword>
<dbReference type="InterPro" id="IPR024961">
    <property type="entry name" value="T2SS_GspC_N"/>
</dbReference>
<name>A0ABW0NAN4_9BURK</name>
<keyword evidence="8" id="KW-0472">Membrane</keyword>
<dbReference type="RefSeq" id="WP_376848252.1">
    <property type="nucleotide sequence ID" value="NZ_JBHSMF010000002.1"/>
</dbReference>
<evidence type="ECO:0000256" key="4">
    <source>
        <dbReference type="ARBA" id="ARBA00022519"/>
    </source>
</evidence>
<evidence type="ECO:0000313" key="10">
    <source>
        <dbReference type="EMBL" id="MFC5496223.1"/>
    </source>
</evidence>
<evidence type="ECO:0000256" key="8">
    <source>
        <dbReference type="ARBA" id="ARBA00023136"/>
    </source>
</evidence>
<keyword evidence="5" id="KW-0812">Transmembrane</keyword>
<feature type="domain" description="Type II secretion system protein GspC N-terminal" evidence="9">
    <location>
        <begin position="16"/>
        <end position="131"/>
    </location>
</feature>
<comment type="subcellular location">
    <subcellularLocation>
        <location evidence="1">Cell inner membrane</location>
    </subcellularLocation>
</comment>
<comment type="caution">
    <text evidence="10">The sequence shown here is derived from an EMBL/GenBank/DDBJ whole genome shotgun (WGS) entry which is preliminary data.</text>
</comment>
<accession>A0ABW0NAN4</accession>
<keyword evidence="7" id="KW-1133">Transmembrane helix</keyword>
<evidence type="ECO:0000259" key="9">
    <source>
        <dbReference type="Pfam" id="PF11356"/>
    </source>
</evidence>
<sequence length="150" mass="15410">MATSVQSRWPVRLATLILWLLAAGSCVYWALRMAPRAAPAAVAAPVRQPFAADPAAVARLLGASPVLASAPAQPSASLASRFSLLGVVAWRTNHGAALIAVDGKPPRPFRVGSAIDEGLVLQSVEGRKAVLAAAAGGPPVLTLELPPLKR</sequence>
<dbReference type="Pfam" id="PF11356">
    <property type="entry name" value="T2SSC"/>
    <property type="match status" value="1"/>
</dbReference>
<evidence type="ECO:0000256" key="7">
    <source>
        <dbReference type="ARBA" id="ARBA00022989"/>
    </source>
</evidence>
<evidence type="ECO:0000256" key="6">
    <source>
        <dbReference type="ARBA" id="ARBA00022927"/>
    </source>
</evidence>
<protein>
    <submittedName>
        <fullName evidence="10">Type II secretion system protein N</fullName>
    </submittedName>
</protein>
<keyword evidence="4" id="KW-0997">Cell inner membrane</keyword>
<keyword evidence="2" id="KW-0813">Transport</keyword>
<dbReference type="Proteomes" id="UP001596037">
    <property type="component" value="Unassembled WGS sequence"/>
</dbReference>
<keyword evidence="3" id="KW-1003">Cell membrane</keyword>
<evidence type="ECO:0000256" key="3">
    <source>
        <dbReference type="ARBA" id="ARBA00022475"/>
    </source>
</evidence>
<dbReference type="EMBL" id="JBHSMF010000002">
    <property type="protein sequence ID" value="MFC5496223.1"/>
    <property type="molecule type" value="Genomic_DNA"/>
</dbReference>
<gene>
    <name evidence="10" type="ORF">ACFPOE_01635</name>
</gene>